<reference evidence="1 2" key="1">
    <citation type="journal article" date="2019" name="Nat. Ecol. Evol.">
        <title>Megaphylogeny resolves global patterns of mushroom evolution.</title>
        <authorList>
            <person name="Varga T."/>
            <person name="Krizsan K."/>
            <person name="Foldi C."/>
            <person name="Dima B."/>
            <person name="Sanchez-Garcia M."/>
            <person name="Sanchez-Ramirez S."/>
            <person name="Szollosi G.J."/>
            <person name="Szarkandi J.G."/>
            <person name="Papp V."/>
            <person name="Albert L."/>
            <person name="Andreopoulos W."/>
            <person name="Angelini C."/>
            <person name="Antonin V."/>
            <person name="Barry K.W."/>
            <person name="Bougher N.L."/>
            <person name="Buchanan P."/>
            <person name="Buyck B."/>
            <person name="Bense V."/>
            <person name="Catcheside P."/>
            <person name="Chovatia M."/>
            <person name="Cooper J."/>
            <person name="Damon W."/>
            <person name="Desjardin D."/>
            <person name="Finy P."/>
            <person name="Geml J."/>
            <person name="Haridas S."/>
            <person name="Hughes K."/>
            <person name="Justo A."/>
            <person name="Karasinski D."/>
            <person name="Kautmanova I."/>
            <person name="Kiss B."/>
            <person name="Kocsube S."/>
            <person name="Kotiranta H."/>
            <person name="LaButti K.M."/>
            <person name="Lechner B.E."/>
            <person name="Liimatainen K."/>
            <person name="Lipzen A."/>
            <person name="Lukacs Z."/>
            <person name="Mihaltcheva S."/>
            <person name="Morgado L.N."/>
            <person name="Niskanen T."/>
            <person name="Noordeloos M.E."/>
            <person name="Ohm R.A."/>
            <person name="Ortiz-Santana B."/>
            <person name="Ovrebo C."/>
            <person name="Racz N."/>
            <person name="Riley R."/>
            <person name="Savchenko A."/>
            <person name="Shiryaev A."/>
            <person name="Soop K."/>
            <person name="Spirin V."/>
            <person name="Szebenyi C."/>
            <person name="Tomsovsky M."/>
            <person name="Tulloss R.E."/>
            <person name="Uehling J."/>
            <person name="Grigoriev I.V."/>
            <person name="Vagvolgyi C."/>
            <person name="Papp T."/>
            <person name="Martin F.M."/>
            <person name="Miettinen O."/>
            <person name="Hibbett D.S."/>
            <person name="Nagy L.G."/>
        </authorList>
    </citation>
    <scope>NUCLEOTIDE SEQUENCE [LARGE SCALE GENOMIC DNA]</scope>
    <source>
        <strain evidence="1 2">HHB13444</strain>
    </source>
</reference>
<gene>
    <name evidence="1" type="ORF">K466DRAFT_486090</name>
</gene>
<proteinExistence type="predicted"/>
<dbReference type="InterPro" id="IPR036396">
    <property type="entry name" value="Cyt_P450_sf"/>
</dbReference>
<dbReference type="EMBL" id="ML211065">
    <property type="protein sequence ID" value="TFK89788.1"/>
    <property type="molecule type" value="Genomic_DNA"/>
</dbReference>
<feature type="non-terminal residue" evidence="1">
    <location>
        <position position="1"/>
    </location>
</feature>
<evidence type="ECO:0000313" key="1">
    <source>
        <dbReference type="EMBL" id="TFK89788.1"/>
    </source>
</evidence>
<dbReference type="SUPFAM" id="SSF48264">
    <property type="entry name" value="Cytochrome P450"/>
    <property type="match status" value="1"/>
</dbReference>
<sequence length="138" mass="15231">AEDNEYNGCHIPKGGIVLSDIRFKFTKSDVSVPHRYFNSDGSWVTDVLDPANFALGFGRRSCPARHFVIASLCDHVALTLHVFNVRPKRDSDGKPGTIKLNPVSAVISYASFQRSINHIENDELALLPAGTQQSFETT</sequence>
<dbReference type="Proteomes" id="UP000308197">
    <property type="component" value="Unassembled WGS sequence"/>
</dbReference>
<accession>A0A5C3PN96</accession>
<name>A0A5C3PN96_9APHY</name>
<protein>
    <recommendedName>
        <fullName evidence="3">Cytochrome P450</fullName>
    </recommendedName>
</protein>
<dbReference type="AlphaFoldDB" id="A0A5C3PN96"/>
<evidence type="ECO:0008006" key="3">
    <source>
        <dbReference type="Google" id="ProtNLM"/>
    </source>
</evidence>
<dbReference type="GO" id="GO:0020037">
    <property type="term" value="F:heme binding"/>
    <property type="evidence" value="ECO:0007669"/>
    <property type="project" value="InterPro"/>
</dbReference>
<evidence type="ECO:0000313" key="2">
    <source>
        <dbReference type="Proteomes" id="UP000308197"/>
    </source>
</evidence>
<organism evidence="1 2">
    <name type="scientific">Polyporus arcularius HHB13444</name>
    <dbReference type="NCBI Taxonomy" id="1314778"/>
    <lineage>
        <taxon>Eukaryota</taxon>
        <taxon>Fungi</taxon>
        <taxon>Dikarya</taxon>
        <taxon>Basidiomycota</taxon>
        <taxon>Agaricomycotina</taxon>
        <taxon>Agaricomycetes</taxon>
        <taxon>Polyporales</taxon>
        <taxon>Polyporaceae</taxon>
        <taxon>Polyporus</taxon>
    </lineage>
</organism>
<keyword evidence="2" id="KW-1185">Reference proteome</keyword>
<dbReference type="GO" id="GO:0004497">
    <property type="term" value="F:monooxygenase activity"/>
    <property type="evidence" value="ECO:0007669"/>
    <property type="project" value="InterPro"/>
</dbReference>
<dbReference type="InParanoid" id="A0A5C3PN96"/>
<dbReference type="STRING" id="1314778.A0A5C3PN96"/>
<dbReference type="Gene3D" id="1.10.630.10">
    <property type="entry name" value="Cytochrome P450"/>
    <property type="match status" value="1"/>
</dbReference>
<dbReference type="GO" id="GO:0005506">
    <property type="term" value="F:iron ion binding"/>
    <property type="evidence" value="ECO:0007669"/>
    <property type="project" value="InterPro"/>
</dbReference>
<dbReference type="GO" id="GO:0016705">
    <property type="term" value="F:oxidoreductase activity, acting on paired donors, with incorporation or reduction of molecular oxygen"/>
    <property type="evidence" value="ECO:0007669"/>
    <property type="project" value="InterPro"/>
</dbReference>